<feature type="non-terminal residue" evidence="4">
    <location>
        <position position="486"/>
    </location>
</feature>
<dbReference type="PANTHER" id="PTHR46455:SF5">
    <property type="entry name" value="SET AND MYND DOMAIN CONTAINING, ARTHROPOD-SPECIFIC, MEMBER 4, ISOFORM A"/>
    <property type="match status" value="1"/>
</dbReference>
<keyword evidence="2" id="KW-0812">Transmembrane</keyword>
<accession>A0A0M0JVP0</accession>
<keyword evidence="2" id="KW-0472">Membrane</keyword>
<comment type="caution">
    <text evidence="4">The sequence shown here is derived from an EMBL/GenBank/DDBJ whole genome shotgun (WGS) entry which is preliminary data.</text>
</comment>
<feature type="region of interest" description="Disordered" evidence="1">
    <location>
        <begin position="36"/>
        <end position="68"/>
    </location>
</feature>
<proteinExistence type="predicted"/>
<feature type="domain" description="SET" evidence="3">
    <location>
        <begin position="72"/>
        <end position="316"/>
    </location>
</feature>
<evidence type="ECO:0000256" key="2">
    <source>
        <dbReference type="SAM" id="Phobius"/>
    </source>
</evidence>
<dbReference type="Gene3D" id="1.10.220.160">
    <property type="match status" value="1"/>
</dbReference>
<dbReference type="PROSITE" id="PS50280">
    <property type="entry name" value="SET"/>
    <property type="match status" value="1"/>
</dbReference>
<dbReference type="PANTHER" id="PTHR46455">
    <property type="entry name" value="SET AND MYND DOMAIN CONTAINING, ARTHROPOD-SPECIFIC, MEMBER 4, ISOFORM A"/>
    <property type="match status" value="1"/>
</dbReference>
<dbReference type="InterPro" id="IPR053010">
    <property type="entry name" value="SET_SmydA-8"/>
</dbReference>
<feature type="region of interest" description="Disordered" evidence="1">
    <location>
        <begin position="418"/>
        <end position="453"/>
    </location>
</feature>
<keyword evidence="5" id="KW-1185">Reference proteome</keyword>
<dbReference type="Pfam" id="PF00856">
    <property type="entry name" value="SET"/>
    <property type="match status" value="1"/>
</dbReference>
<evidence type="ECO:0000259" key="3">
    <source>
        <dbReference type="PROSITE" id="PS50280"/>
    </source>
</evidence>
<evidence type="ECO:0000256" key="1">
    <source>
        <dbReference type="SAM" id="MobiDB-lite"/>
    </source>
</evidence>
<protein>
    <submittedName>
        <fullName evidence="4">Isoform d</fullName>
    </submittedName>
</protein>
<dbReference type="Proteomes" id="UP000037460">
    <property type="component" value="Unassembled WGS sequence"/>
</dbReference>
<feature type="transmembrane region" description="Helical" evidence="2">
    <location>
        <begin position="6"/>
        <end position="26"/>
    </location>
</feature>
<evidence type="ECO:0000313" key="4">
    <source>
        <dbReference type="EMBL" id="KOO30392.1"/>
    </source>
</evidence>
<dbReference type="AlphaFoldDB" id="A0A0M0JVP0"/>
<gene>
    <name evidence="4" type="ORF">Ctob_007508</name>
</gene>
<evidence type="ECO:0000313" key="5">
    <source>
        <dbReference type="Proteomes" id="UP000037460"/>
    </source>
</evidence>
<dbReference type="InterPro" id="IPR046341">
    <property type="entry name" value="SET_dom_sf"/>
</dbReference>
<keyword evidence="2" id="KW-1133">Transmembrane helix</keyword>
<sequence>MTLASTRLLGIAIAASAGLTLMFLLWRRRQQQQQLQSLQEARRRPPTVESAAPAQVLPDPEMAEAPPPELDPELEIILSLRFKPEDRLRPIRTQNAGRSLACNHFVAAGEIVLQKRVEAKAPRWPCALALLTASEQAVVRLAGGEGHTFLGQDGEESASASASWVAYEIESMWLLAIRAARISRTSPPVFAALIRLENHLADRPADARDVVHRAAAALSGALHKGANIDVPPPTLATLLGVLLTNAFGLRAPGESVGDRRLDGYAHAFALSLNCSLFNHSCEPNVTTDFVINNYGQLTFRAACDLPAGTECFIAYVATEEPTYIRQRELRRTKCFTCACALCTDPTEKERCGGFLRCASCPAGWLRWTALPYGDELGKPVCDEGADWQCGRCGARTTHADVLAWDTALRERMGAAVEDPNQEELENGGTFAGEGDRREIGHGGSGGGRTGTAPASHVEVRLRALLNEALVRCHPNHAIVLQLRLLL</sequence>
<dbReference type="OrthoDB" id="265717at2759"/>
<dbReference type="EMBL" id="JWZX01002238">
    <property type="protein sequence ID" value="KOO30392.1"/>
    <property type="molecule type" value="Genomic_DNA"/>
</dbReference>
<dbReference type="InterPro" id="IPR001214">
    <property type="entry name" value="SET_dom"/>
</dbReference>
<reference evidence="5" key="1">
    <citation type="journal article" date="2015" name="PLoS Genet.">
        <title>Genome Sequence and Transcriptome Analyses of Chrysochromulina tobin: Metabolic Tools for Enhanced Algal Fitness in the Prominent Order Prymnesiales (Haptophyceae).</title>
        <authorList>
            <person name="Hovde B.T."/>
            <person name="Deodato C.R."/>
            <person name="Hunsperger H.M."/>
            <person name="Ryken S.A."/>
            <person name="Yost W."/>
            <person name="Jha R.K."/>
            <person name="Patterson J."/>
            <person name="Monnat R.J. Jr."/>
            <person name="Barlow S.B."/>
            <person name="Starkenburg S.R."/>
            <person name="Cattolico R.A."/>
        </authorList>
    </citation>
    <scope>NUCLEOTIDE SEQUENCE</scope>
    <source>
        <strain evidence="5">CCMP291</strain>
    </source>
</reference>
<dbReference type="CDD" id="cd20071">
    <property type="entry name" value="SET_SMYD"/>
    <property type="match status" value="1"/>
</dbReference>
<organism evidence="4 5">
    <name type="scientific">Chrysochromulina tobinii</name>
    <dbReference type="NCBI Taxonomy" id="1460289"/>
    <lineage>
        <taxon>Eukaryota</taxon>
        <taxon>Haptista</taxon>
        <taxon>Haptophyta</taxon>
        <taxon>Prymnesiophyceae</taxon>
        <taxon>Prymnesiales</taxon>
        <taxon>Chrysochromulinaceae</taxon>
        <taxon>Chrysochromulina</taxon>
    </lineage>
</organism>
<name>A0A0M0JVP0_9EUKA</name>
<dbReference type="SUPFAM" id="SSF82199">
    <property type="entry name" value="SET domain"/>
    <property type="match status" value="1"/>
</dbReference>
<dbReference type="Gene3D" id="2.170.270.10">
    <property type="entry name" value="SET domain"/>
    <property type="match status" value="1"/>
</dbReference>